<sequence>MYLFMGQSVVCFQVLQATICNQVFATSASNIQLTFVEINLYDLTKTNIYHTQIVFRKQPHYIFIFIFIYGTEIKFYL</sequence>
<accession>A0AAD8KTB9</accession>
<keyword evidence="2" id="KW-1185">Reference proteome</keyword>
<evidence type="ECO:0000313" key="1">
    <source>
        <dbReference type="EMBL" id="KAK1425365.1"/>
    </source>
</evidence>
<proteinExistence type="predicted"/>
<reference evidence="1" key="1">
    <citation type="journal article" date="2023" name="bioRxiv">
        <title>Improved chromosome-level genome assembly for marigold (Tagetes erecta).</title>
        <authorList>
            <person name="Jiang F."/>
            <person name="Yuan L."/>
            <person name="Wang S."/>
            <person name="Wang H."/>
            <person name="Xu D."/>
            <person name="Wang A."/>
            <person name="Fan W."/>
        </authorList>
    </citation>
    <scope>NUCLEOTIDE SEQUENCE</scope>
    <source>
        <strain evidence="1">WSJ</strain>
        <tissue evidence="1">Leaf</tissue>
    </source>
</reference>
<gene>
    <name evidence="1" type="ORF">QVD17_20716</name>
</gene>
<dbReference type="Proteomes" id="UP001229421">
    <property type="component" value="Unassembled WGS sequence"/>
</dbReference>
<evidence type="ECO:0000313" key="2">
    <source>
        <dbReference type="Proteomes" id="UP001229421"/>
    </source>
</evidence>
<dbReference type="EMBL" id="JAUHHV010000005">
    <property type="protein sequence ID" value="KAK1425365.1"/>
    <property type="molecule type" value="Genomic_DNA"/>
</dbReference>
<dbReference type="AlphaFoldDB" id="A0AAD8KTB9"/>
<comment type="caution">
    <text evidence="1">The sequence shown here is derived from an EMBL/GenBank/DDBJ whole genome shotgun (WGS) entry which is preliminary data.</text>
</comment>
<protein>
    <submittedName>
        <fullName evidence="1">Uncharacterized protein</fullName>
    </submittedName>
</protein>
<organism evidence="1 2">
    <name type="scientific">Tagetes erecta</name>
    <name type="common">African marigold</name>
    <dbReference type="NCBI Taxonomy" id="13708"/>
    <lineage>
        <taxon>Eukaryota</taxon>
        <taxon>Viridiplantae</taxon>
        <taxon>Streptophyta</taxon>
        <taxon>Embryophyta</taxon>
        <taxon>Tracheophyta</taxon>
        <taxon>Spermatophyta</taxon>
        <taxon>Magnoliopsida</taxon>
        <taxon>eudicotyledons</taxon>
        <taxon>Gunneridae</taxon>
        <taxon>Pentapetalae</taxon>
        <taxon>asterids</taxon>
        <taxon>campanulids</taxon>
        <taxon>Asterales</taxon>
        <taxon>Asteraceae</taxon>
        <taxon>Asteroideae</taxon>
        <taxon>Heliantheae alliance</taxon>
        <taxon>Tageteae</taxon>
        <taxon>Tagetes</taxon>
    </lineage>
</organism>
<name>A0AAD8KTB9_TARER</name>